<keyword evidence="3" id="KW-0012">Acyltransferase</keyword>
<dbReference type="EMBL" id="CP067977">
    <property type="protein sequence ID" value="QQQ18230.1"/>
    <property type="molecule type" value="Genomic_DNA"/>
</dbReference>
<feature type="transmembrane region" description="Helical" evidence="1">
    <location>
        <begin position="135"/>
        <end position="155"/>
    </location>
</feature>
<feature type="transmembrane region" description="Helical" evidence="1">
    <location>
        <begin position="162"/>
        <end position="182"/>
    </location>
</feature>
<proteinExistence type="predicted"/>
<feature type="transmembrane region" description="Helical" evidence="1">
    <location>
        <begin position="222"/>
        <end position="242"/>
    </location>
</feature>
<keyword evidence="1" id="KW-0812">Transmembrane</keyword>
<keyword evidence="1" id="KW-1133">Transmembrane helix</keyword>
<dbReference type="Pfam" id="PF01757">
    <property type="entry name" value="Acyl_transf_3"/>
    <property type="match status" value="1"/>
</dbReference>
<keyword evidence="1" id="KW-0472">Membrane</keyword>
<feature type="transmembrane region" description="Helical" evidence="1">
    <location>
        <begin position="317"/>
        <end position="339"/>
    </location>
</feature>
<reference evidence="3 4" key="1">
    <citation type="submission" date="2021-01" db="EMBL/GenBank/DDBJ databases">
        <title>Brevundimonas vitis sp. nov., an bacterium isolated from grape (Vitis vinifera).</title>
        <authorList>
            <person name="Jiang L."/>
            <person name="Lee J."/>
        </authorList>
    </citation>
    <scope>NUCLEOTIDE SEQUENCE [LARGE SCALE GENOMIC DNA]</scope>
    <source>
        <strain evidence="3 4">GRTSA-9</strain>
    </source>
</reference>
<evidence type="ECO:0000256" key="1">
    <source>
        <dbReference type="SAM" id="Phobius"/>
    </source>
</evidence>
<dbReference type="PANTHER" id="PTHR23028:SF131">
    <property type="entry name" value="BLR2367 PROTEIN"/>
    <property type="match status" value="1"/>
</dbReference>
<protein>
    <submittedName>
        <fullName evidence="3">Acyltransferase</fullName>
    </submittedName>
</protein>
<dbReference type="RefSeq" id="WP_201102602.1">
    <property type="nucleotide sequence ID" value="NZ_CP067977.1"/>
</dbReference>
<evidence type="ECO:0000259" key="2">
    <source>
        <dbReference type="Pfam" id="PF01757"/>
    </source>
</evidence>
<dbReference type="PANTHER" id="PTHR23028">
    <property type="entry name" value="ACETYLTRANSFERASE"/>
    <property type="match status" value="1"/>
</dbReference>
<feature type="transmembrane region" description="Helical" evidence="1">
    <location>
        <begin position="52"/>
        <end position="77"/>
    </location>
</feature>
<gene>
    <name evidence="3" type="ORF">JIP62_13110</name>
</gene>
<sequence length="361" mass="39193">MTQGKLDTVQYLRGIAALSVVVAHCLIYVAVLDGRGDLEGPARSVVDGAFGVFVFFIISGFIMVHVSGVFGSVSVAGQFLARRFLRIAPLYWVCTLLMLGLMVIDDGAGVVDLGKLAMSFAFIPYDFADDRFRPVLMVGWTLNYEMFFYALFALALMMRKRFAIIALVLAFVGLVAFGGLFPPQSSVLAAWTRPIILLFLSGALIGFAWARWRAVWPSLSPAVGLGAIAAIVVAQLVAYNLGVGAGASDLTWRPFDWTAAIALVLIGLSTRPLERSSPVSKSFLALGDSSYSLYLSHPLTIAVLAGIWNRLPFALPTWVFAVVAVPACIVGGWVVYQLVEQPLARWVQMPKPRQLQQVSAR</sequence>
<keyword evidence="4" id="KW-1185">Reference proteome</keyword>
<feature type="transmembrane region" description="Helical" evidence="1">
    <location>
        <begin position="84"/>
        <end position="104"/>
    </location>
</feature>
<dbReference type="GO" id="GO:0016746">
    <property type="term" value="F:acyltransferase activity"/>
    <property type="evidence" value="ECO:0007669"/>
    <property type="project" value="UniProtKB-KW"/>
</dbReference>
<feature type="domain" description="Acyltransferase 3" evidence="2">
    <location>
        <begin position="9"/>
        <end position="336"/>
    </location>
</feature>
<name>A0ABX7BKY4_9CAUL</name>
<feature type="transmembrane region" description="Helical" evidence="1">
    <location>
        <begin position="12"/>
        <end position="32"/>
    </location>
</feature>
<dbReference type="InterPro" id="IPR002656">
    <property type="entry name" value="Acyl_transf_3_dom"/>
</dbReference>
<organism evidence="3 4">
    <name type="scientific">Brevundimonas vitisensis</name>
    <dbReference type="NCBI Taxonomy" id="2800818"/>
    <lineage>
        <taxon>Bacteria</taxon>
        <taxon>Pseudomonadati</taxon>
        <taxon>Pseudomonadota</taxon>
        <taxon>Alphaproteobacteria</taxon>
        <taxon>Caulobacterales</taxon>
        <taxon>Caulobacteraceae</taxon>
        <taxon>Brevundimonas</taxon>
    </lineage>
</organism>
<dbReference type="InterPro" id="IPR050879">
    <property type="entry name" value="Acyltransferase_3"/>
</dbReference>
<accession>A0ABX7BKY4</accession>
<keyword evidence="3" id="KW-0808">Transferase</keyword>
<dbReference type="Proteomes" id="UP000595448">
    <property type="component" value="Chromosome"/>
</dbReference>
<evidence type="ECO:0000313" key="3">
    <source>
        <dbReference type="EMBL" id="QQQ18230.1"/>
    </source>
</evidence>
<evidence type="ECO:0000313" key="4">
    <source>
        <dbReference type="Proteomes" id="UP000595448"/>
    </source>
</evidence>
<feature type="transmembrane region" description="Helical" evidence="1">
    <location>
        <begin position="188"/>
        <end position="210"/>
    </location>
</feature>